<feature type="region of interest" description="Disordered" evidence="1">
    <location>
        <begin position="323"/>
        <end position="401"/>
    </location>
</feature>
<feature type="compositionally biased region" description="Low complexity" evidence="1">
    <location>
        <begin position="335"/>
        <end position="355"/>
    </location>
</feature>
<organism evidence="2 3">
    <name type="scientific">Pseudohalioglobus lutimaris</name>
    <dbReference type="NCBI Taxonomy" id="1737061"/>
    <lineage>
        <taxon>Bacteria</taxon>
        <taxon>Pseudomonadati</taxon>
        <taxon>Pseudomonadota</taxon>
        <taxon>Gammaproteobacteria</taxon>
        <taxon>Cellvibrionales</taxon>
        <taxon>Halieaceae</taxon>
        <taxon>Pseudohalioglobus</taxon>
    </lineage>
</organism>
<dbReference type="EMBL" id="PKUS01000007">
    <property type="protein sequence ID" value="PLW69392.1"/>
    <property type="molecule type" value="Genomic_DNA"/>
</dbReference>
<comment type="caution">
    <text evidence="2">The sequence shown here is derived from an EMBL/GenBank/DDBJ whole genome shotgun (WGS) entry which is preliminary data.</text>
</comment>
<accession>A0A2N5X4J3</accession>
<protein>
    <submittedName>
        <fullName evidence="2">Uncharacterized protein</fullName>
    </submittedName>
</protein>
<evidence type="ECO:0000256" key="1">
    <source>
        <dbReference type="SAM" id="MobiDB-lite"/>
    </source>
</evidence>
<feature type="region of interest" description="Disordered" evidence="1">
    <location>
        <begin position="422"/>
        <end position="470"/>
    </location>
</feature>
<feature type="compositionally biased region" description="Polar residues" evidence="1">
    <location>
        <begin position="442"/>
        <end position="470"/>
    </location>
</feature>
<sequence length="470" mass="51045">MYRYSVDRAVTYTSEDMVLFRESPFASWMERLTLENPEHGIAPDAYSPPPVGYVQRQDELAATLRDEGKHVALIDWDAEEPVRRAATLDAMRRGTDYIVNGQLALGSLSGSVNLLMRTSGYSQLGNYLYIPCDTQAKTTLNSAFRLCFVADLLHSLQGQLPPQMLVIRGDADLLQLHTEDHIYHYRAVKQRFMAAMRDFSKQQMPEPAESSHFGRWSAFAHETLKQRVLREEHELAVQAGVETDSPALDLVTTAAITAPESSNAQPQPRIAARGIPVGDTLAAQARQLQKKASYSDLDDDAIGAPPPKVGLDAALENLEFIGSSGRTPRIGEGNSARAPAGSEGSPAAASAVVESPTPPAQLRRKTTVARSRPAAEPARDFSDSAVQEPVPAPRLNTHSREFEVDCIDDSDYQLPAAAIDAAPAHTASADAVSAPQARVPVYSSSPGETLKTTRPFSSSLNTSNFPEEPR</sequence>
<gene>
    <name evidence="2" type="ORF">C0039_07630</name>
</gene>
<evidence type="ECO:0000313" key="2">
    <source>
        <dbReference type="EMBL" id="PLW69392.1"/>
    </source>
</evidence>
<keyword evidence="3" id="KW-1185">Reference proteome</keyword>
<dbReference type="RefSeq" id="WP_101517744.1">
    <property type="nucleotide sequence ID" value="NZ_PKUS01000007.1"/>
</dbReference>
<reference evidence="2 3" key="1">
    <citation type="submission" date="2018-01" db="EMBL/GenBank/DDBJ databases">
        <title>The draft genome sequence of Halioglobus lutimaris HF004.</title>
        <authorList>
            <person name="Du Z.-J."/>
            <person name="Shi M.-J."/>
        </authorList>
    </citation>
    <scope>NUCLEOTIDE SEQUENCE [LARGE SCALE GENOMIC DNA]</scope>
    <source>
        <strain evidence="2 3">HF004</strain>
    </source>
</reference>
<feature type="compositionally biased region" description="Low complexity" evidence="1">
    <location>
        <begin position="422"/>
        <end position="434"/>
    </location>
</feature>
<dbReference type="AlphaFoldDB" id="A0A2N5X4J3"/>
<dbReference type="OrthoDB" id="9757917at2"/>
<name>A0A2N5X4J3_9GAMM</name>
<evidence type="ECO:0000313" key="3">
    <source>
        <dbReference type="Proteomes" id="UP000235005"/>
    </source>
</evidence>
<dbReference type="Proteomes" id="UP000235005">
    <property type="component" value="Unassembled WGS sequence"/>
</dbReference>
<proteinExistence type="predicted"/>